<evidence type="ECO:0000256" key="1">
    <source>
        <dbReference type="SAM" id="SignalP"/>
    </source>
</evidence>
<dbReference type="Proteomes" id="UP000756346">
    <property type="component" value="Unassembled WGS sequence"/>
</dbReference>
<dbReference type="AlphaFoldDB" id="A0A9P9BPV6"/>
<accession>A0A9P9BPV6</accession>
<comment type="caution">
    <text evidence="2">The sequence shown here is derived from an EMBL/GenBank/DDBJ whole genome shotgun (WGS) entry which is preliminary data.</text>
</comment>
<dbReference type="RefSeq" id="XP_046008474.1">
    <property type="nucleotide sequence ID" value="XM_046157181.1"/>
</dbReference>
<proteinExistence type="predicted"/>
<keyword evidence="1" id="KW-0732">Signal</keyword>
<dbReference type="EMBL" id="JAGTJQ010000009">
    <property type="protein sequence ID" value="KAH7024926.1"/>
    <property type="molecule type" value="Genomic_DNA"/>
</dbReference>
<reference evidence="2" key="1">
    <citation type="journal article" date="2021" name="Nat. Commun.">
        <title>Genetic determinants of endophytism in the Arabidopsis root mycobiome.</title>
        <authorList>
            <person name="Mesny F."/>
            <person name="Miyauchi S."/>
            <person name="Thiergart T."/>
            <person name="Pickel B."/>
            <person name="Atanasova L."/>
            <person name="Karlsson M."/>
            <person name="Huettel B."/>
            <person name="Barry K.W."/>
            <person name="Haridas S."/>
            <person name="Chen C."/>
            <person name="Bauer D."/>
            <person name="Andreopoulos W."/>
            <person name="Pangilinan J."/>
            <person name="LaButti K."/>
            <person name="Riley R."/>
            <person name="Lipzen A."/>
            <person name="Clum A."/>
            <person name="Drula E."/>
            <person name="Henrissat B."/>
            <person name="Kohler A."/>
            <person name="Grigoriev I.V."/>
            <person name="Martin F.M."/>
            <person name="Hacquard S."/>
        </authorList>
    </citation>
    <scope>NUCLEOTIDE SEQUENCE</scope>
    <source>
        <strain evidence="2">MPI-CAGE-CH-0230</strain>
    </source>
</reference>
<keyword evidence="3" id="KW-1185">Reference proteome</keyword>
<feature type="signal peptide" evidence="1">
    <location>
        <begin position="1"/>
        <end position="22"/>
    </location>
</feature>
<sequence>MHISAIPAALALAALSASTASATMIKMYIVQQVVPIVTTTLITDDGDAHNYGYFLDGCKKNYDFVQEICIDSARSRAHIFWTNQPGRKYCFVQTKNRSQICASGPGTNTVRCIDIEYTAAPCTW</sequence>
<dbReference type="OrthoDB" id="5003643at2759"/>
<evidence type="ECO:0000313" key="2">
    <source>
        <dbReference type="EMBL" id="KAH7024926.1"/>
    </source>
</evidence>
<organism evidence="2 3">
    <name type="scientific">Microdochium trichocladiopsis</name>
    <dbReference type="NCBI Taxonomy" id="1682393"/>
    <lineage>
        <taxon>Eukaryota</taxon>
        <taxon>Fungi</taxon>
        <taxon>Dikarya</taxon>
        <taxon>Ascomycota</taxon>
        <taxon>Pezizomycotina</taxon>
        <taxon>Sordariomycetes</taxon>
        <taxon>Xylariomycetidae</taxon>
        <taxon>Xylariales</taxon>
        <taxon>Microdochiaceae</taxon>
        <taxon>Microdochium</taxon>
    </lineage>
</organism>
<dbReference type="GeneID" id="70186727"/>
<feature type="chain" id="PRO_5040439075" evidence="1">
    <location>
        <begin position="23"/>
        <end position="124"/>
    </location>
</feature>
<protein>
    <submittedName>
        <fullName evidence="2">Uncharacterized protein</fullName>
    </submittedName>
</protein>
<name>A0A9P9BPV6_9PEZI</name>
<gene>
    <name evidence="2" type="ORF">B0I36DRAFT_353111</name>
</gene>
<evidence type="ECO:0000313" key="3">
    <source>
        <dbReference type="Proteomes" id="UP000756346"/>
    </source>
</evidence>